<protein>
    <submittedName>
        <fullName evidence="1">Uncharacterized protein</fullName>
    </submittedName>
</protein>
<dbReference type="Proteomes" id="UP001157502">
    <property type="component" value="Chromosome 37"/>
</dbReference>
<dbReference type="EMBL" id="CM055764">
    <property type="protein sequence ID" value="KAJ7984783.1"/>
    <property type="molecule type" value="Genomic_DNA"/>
</dbReference>
<keyword evidence="2" id="KW-1185">Reference proteome</keyword>
<proteinExistence type="predicted"/>
<reference evidence="1" key="1">
    <citation type="submission" date="2021-05" db="EMBL/GenBank/DDBJ databases">
        <authorList>
            <person name="Pan Q."/>
            <person name="Jouanno E."/>
            <person name="Zahm M."/>
            <person name="Klopp C."/>
            <person name="Cabau C."/>
            <person name="Louis A."/>
            <person name="Berthelot C."/>
            <person name="Parey E."/>
            <person name="Roest Crollius H."/>
            <person name="Montfort J."/>
            <person name="Robinson-Rechavi M."/>
            <person name="Bouchez O."/>
            <person name="Lampietro C."/>
            <person name="Lopez Roques C."/>
            <person name="Donnadieu C."/>
            <person name="Postlethwait J."/>
            <person name="Bobe J."/>
            <person name="Dillon D."/>
            <person name="Chandos A."/>
            <person name="von Hippel F."/>
            <person name="Guiguen Y."/>
        </authorList>
    </citation>
    <scope>NUCLEOTIDE SEQUENCE</scope>
    <source>
        <strain evidence="1">YG-Jan2019</strain>
    </source>
</reference>
<sequence length="1409" mass="155824">MDPTRVTCEPSPGIPSQTAVLPLGLPFCSPKRGFVKLGRKPSDGSSQSGSSSSSIRSADSESVSVRQPSRSRIRRHANRLSAVFQRGSVHNSSMAFPGLRGTSGQTKDGRSLSDAPMTDDPAELSNQITAPGILKIFGSEICQGANYKSVLATTHSSAKELVKEALERYGLNKEEAESYVLCDAIGYLGDRQWRTECFRVVGDNEKPLLLQSLWKPREGLVRRFEIQKRATVEEKRSQEKDTVTAGINAQARKLQKSRSRVNSALVERSVYITSMLEKGVCAGQNQSKQDLGLWRSQSEADLSSQPTEPQQNHQQNTNGYHSPNLGCSQDKNPSRSKKYEQNVERKHKWNPNLNLKPKVQERDVDAELVSLEEPGSETRTEPHCLSPDVEGEEMGGSDGEVTLYSIHPPCDSPYLLLLQGYSLRQDFIIYLLNSSGAVFGRCSGEEEEERSKVDVVLPAPDILPRHCRFCHYGDGDKGASVWLHPFPNALLTQNGEKLSKEVELSPGDVIGMGRHYLFLFKDPTTWFAVKKVADCPPQPTLTVTPDVLPRVTTLCNTCISAGRASNGTEEIRPMRTPCLTNIEGWDLTQFYESEHEDAVVKEIVAIGSARGHSPVLTTSFLLCVCLEHYATHLETSDLCRMLLLIVSQVQNDILCSVQEKQQSLTLGKVTAGLRPLVVWMSNVLELLYYIQRQLPQTLWRTHIDYGQEGVKDEDEDDTKTEESLALLEMSLSSVRSASEEAITVLEEVIMLIFQQCVYYLTKALYPTLPSLLDSEAFTGGSGPLGRCGVQVTEESQQEVLEVLTETSKLLQDCQLHREMSSQLLAYLFYFINASLFNTLMERGSEMDFYQWSRGVRIRANLNLLQNWAQKSGNGLGDLVVENLHTLSSAVNLLATPGEQLLQSSWKSLRRRYPSLSPAQLHHLLTGYSPATPRPLHWAPTDDDQLAAHNTADILERFDSHPPLELPGYGFSLGLRKEVTDTDLAGQLKKLQDFIYNLSLKETQSNAPRTQTEQDSALHMEARLPKMVSLPKASLESCESSPVDKVRLLASSPGSSPSPPSQLAPPFPFHCPPSHSEPSPSTQNDLSSRGALLTQKLKTLELQSGKTDISPITQRSALDPSCLFTPPNTPHSREMFDPETEEEEAGGGGDPSLGEEKQEEIENNEEVFTLELQRGDRGLGLALVDARDPVLSLSGILIRAVVPESPAARCERLNPGDRILAVNGVSLLGLDYTSGKELIQSSGERLRLLSKPVEVVVSYLVFIKQHSSPQEYTHPDTVIPVLTTRGLLCPADHRVHFSTHYGNMDLPNKLPGVDWVLLNSCYVETDGDMDGQICSASSPWAVESKLWQCGAGRAGGPEEGCFLEYYPSEELRSLVTAHLPAPVLLEQRQTLLKLLDANWSLYSHTSVPIQ</sequence>
<evidence type="ECO:0000313" key="2">
    <source>
        <dbReference type="Proteomes" id="UP001157502"/>
    </source>
</evidence>
<accession>A0ACC2F0C0</accession>
<name>A0ACC2F0C0_DALPE</name>
<evidence type="ECO:0000313" key="1">
    <source>
        <dbReference type="EMBL" id="KAJ7984783.1"/>
    </source>
</evidence>
<organism evidence="1 2">
    <name type="scientific">Dallia pectoralis</name>
    <name type="common">Alaska blackfish</name>
    <dbReference type="NCBI Taxonomy" id="75939"/>
    <lineage>
        <taxon>Eukaryota</taxon>
        <taxon>Metazoa</taxon>
        <taxon>Chordata</taxon>
        <taxon>Craniata</taxon>
        <taxon>Vertebrata</taxon>
        <taxon>Euteleostomi</taxon>
        <taxon>Actinopterygii</taxon>
        <taxon>Neopterygii</taxon>
        <taxon>Teleostei</taxon>
        <taxon>Protacanthopterygii</taxon>
        <taxon>Esociformes</taxon>
        <taxon>Umbridae</taxon>
        <taxon>Dallia</taxon>
    </lineage>
</organism>
<gene>
    <name evidence="1" type="ORF">DPEC_G00358360</name>
</gene>
<comment type="caution">
    <text evidence="1">The sequence shown here is derived from an EMBL/GenBank/DDBJ whole genome shotgun (WGS) entry which is preliminary data.</text>
</comment>